<dbReference type="InterPro" id="IPR002467">
    <property type="entry name" value="Pept_M24A_MAP1"/>
</dbReference>
<dbReference type="Proteomes" id="UP001372834">
    <property type="component" value="Unassembled WGS sequence"/>
</dbReference>
<evidence type="ECO:0000313" key="8">
    <source>
        <dbReference type="EMBL" id="KAK6634708.1"/>
    </source>
</evidence>
<dbReference type="InterPro" id="IPR036005">
    <property type="entry name" value="Creatinase/aminopeptidase-like"/>
</dbReference>
<dbReference type="Pfam" id="PF00557">
    <property type="entry name" value="Peptidase_M24"/>
    <property type="match status" value="1"/>
</dbReference>
<dbReference type="EC" id="3.4.11.18" evidence="6"/>
<dbReference type="GO" id="GO:0006508">
    <property type="term" value="P:proteolysis"/>
    <property type="evidence" value="ECO:0007669"/>
    <property type="project" value="UniProtKB-KW"/>
</dbReference>
<dbReference type="CDD" id="cd01086">
    <property type="entry name" value="MetAP1"/>
    <property type="match status" value="1"/>
</dbReference>
<comment type="similarity">
    <text evidence="5">Belongs to the peptidase M24A family. Methionine aminopeptidase type 1 subfamily.</text>
</comment>
<dbReference type="AlphaFoldDB" id="A0AAN8S9T9"/>
<dbReference type="EMBL" id="JAWJWE010000005">
    <property type="protein sequence ID" value="KAK6634708.1"/>
    <property type="molecule type" value="Genomic_DNA"/>
</dbReference>
<organism evidence="8 9">
    <name type="scientific">Polyplax serrata</name>
    <name type="common">Common mouse louse</name>
    <dbReference type="NCBI Taxonomy" id="468196"/>
    <lineage>
        <taxon>Eukaryota</taxon>
        <taxon>Metazoa</taxon>
        <taxon>Ecdysozoa</taxon>
        <taxon>Arthropoda</taxon>
        <taxon>Hexapoda</taxon>
        <taxon>Insecta</taxon>
        <taxon>Pterygota</taxon>
        <taxon>Neoptera</taxon>
        <taxon>Paraneoptera</taxon>
        <taxon>Psocodea</taxon>
        <taxon>Troctomorpha</taxon>
        <taxon>Phthiraptera</taxon>
        <taxon>Anoplura</taxon>
        <taxon>Polyplacidae</taxon>
        <taxon>Polyplax</taxon>
    </lineage>
</organism>
<feature type="binding site" evidence="5">
    <location>
        <position position="177"/>
    </location>
    <ligand>
        <name>a divalent metal cation</name>
        <dbReference type="ChEBI" id="CHEBI:60240"/>
        <label>1</label>
    </ligand>
</feature>
<proteinExistence type="inferred from homology"/>
<dbReference type="Gene3D" id="3.90.230.10">
    <property type="entry name" value="Creatinase/methionine aminopeptidase superfamily"/>
    <property type="match status" value="1"/>
</dbReference>
<dbReference type="HAMAP" id="MF_01974">
    <property type="entry name" value="MetAP_1"/>
    <property type="match status" value="1"/>
</dbReference>
<evidence type="ECO:0000259" key="7">
    <source>
        <dbReference type="Pfam" id="PF00557"/>
    </source>
</evidence>
<evidence type="ECO:0000256" key="1">
    <source>
        <dbReference type="ARBA" id="ARBA00022438"/>
    </source>
</evidence>
<feature type="binding site" evidence="5">
    <location>
        <position position="314"/>
    </location>
    <ligand>
        <name>a divalent metal cation</name>
        <dbReference type="ChEBI" id="CHEBI:60240"/>
        <label>1</label>
    </ligand>
</feature>
<feature type="binding site" evidence="5">
    <location>
        <position position="258"/>
    </location>
    <ligand>
        <name>substrate</name>
    </ligand>
</feature>
<evidence type="ECO:0000256" key="5">
    <source>
        <dbReference type="HAMAP-Rule" id="MF_03174"/>
    </source>
</evidence>
<dbReference type="PANTHER" id="PTHR43330:SF8">
    <property type="entry name" value="METHIONINE AMINOPEPTIDASE 1D, MITOCHONDRIAL"/>
    <property type="match status" value="1"/>
</dbReference>
<evidence type="ECO:0000313" key="9">
    <source>
        <dbReference type="Proteomes" id="UP001372834"/>
    </source>
</evidence>
<keyword evidence="2 5" id="KW-0645">Protease</keyword>
<dbReference type="NCBIfam" id="TIGR00500">
    <property type="entry name" value="met_pdase_I"/>
    <property type="match status" value="1"/>
</dbReference>
<evidence type="ECO:0000256" key="3">
    <source>
        <dbReference type="ARBA" id="ARBA00022723"/>
    </source>
</evidence>
<comment type="caution">
    <text evidence="8">The sequence shown here is derived from an EMBL/GenBank/DDBJ whole genome shotgun (WGS) entry which is preliminary data.</text>
</comment>
<feature type="binding site" evidence="5">
    <location>
        <position position="188"/>
    </location>
    <ligand>
        <name>a divalent metal cation</name>
        <dbReference type="ChEBI" id="CHEBI:60240"/>
        <label>2</label>
        <note>catalytic</note>
    </ligand>
</feature>
<dbReference type="InterPro" id="IPR000994">
    <property type="entry name" value="Pept_M24"/>
</dbReference>
<comment type="cofactor">
    <cofactor evidence="5">
        <name>Co(2+)</name>
        <dbReference type="ChEBI" id="CHEBI:48828"/>
    </cofactor>
    <cofactor evidence="5">
        <name>Zn(2+)</name>
        <dbReference type="ChEBI" id="CHEBI:29105"/>
    </cofactor>
    <cofactor evidence="5">
        <name>Mn(2+)</name>
        <dbReference type="ChEBI" id="CHEBI:29035"/>
    </cofactor>
    <cofactor evidence="5">
        <name>Fe(2+)</name>
        <dbReference type="ChEBI" id="CHEBI:29033"/>
    </cofactor>
    <text evidence="5">Binds 2 divalent metal cations per subunit. Has a high-affinity and a low affinity metal-binding site. The true nature of the physiological cofactor is under debate. The enzyme is active with cobalt, zinc, manganese or divalent iron ions. Most likely, methionine aminopeptidases function as mononuclear Fe(2+)-metalloproteases under physiological conditions, and the catalytically relevant metal-binding site has been assigned to the histidine-containing high-affinity site.</text>
</comment>
<feature type="binding site" evidence="5">
    <location>
        <position position="251"/>
    </location>
    <ligand>
        <name>a divalent metal cation</name>
        <dbReference type="ChEBI" id="CHEBI:60240"/>
        <label>2</label>
        <note>catalytic</note>
    </ligand>
</feature>
<accession>A0AAN8S9T9</accession>
<dbReference type="SUPFAM" id="SSF55920">
    <property type="entry name" value="Creatinase/aminopeptidase"/>
    <property type="match status" value="1"/>
</dbReference>
<evidence type="ECO:0000256" key="2">
    <source>
        <dbReference type="ARBA" id="ARBA00022670"/>
    </source>
</evidence>
<name>A0AAN8S9T9_POLSC</name>
<dbReference type="PRINTS" id="PR00599">
    <property type="entry name" value="MAPEPTIDASE"/>
</dbReference>
<sequence>MFKVISLLKFTSDQYCLYVINCLRGQTKTKFSTFTDKVAEKKKFGVYDIVKPGFVTSKQNVPNKIICPSYITNIKEYERGIPKEPEIKSMEQIRKIKKSCKLAKYILDSAAKSIEVGVTTDHLDKIVHNLCIQNNVYPSPLEYHGFPKSVCTSVNNVACHGIPDDRPLCDGDIINVDVTVYLNGYHGDCSATFAVGNVDRKGLHLIEATEQCLMDAISICCDGEYFCSIGQVISETARKFGYNVVPCFTGHGIGRYFHGPPDIYHCCNEYPGKMKSGMTFTIEPVLTQGEPEIIILEDGWTAVTADNARTAQFEHTVLIAGNKAEILTV</sequence>
<dbReference type="GO" id="GO:0046872">
    <property type="term" value="F:metal ion binding"/>
    <property type="evidence" value="ECO:0007669"/>
    <property type="project" value="UniProtKB-UniRule"/>
</dbReference>
<feature type="binding site" evidence="5">
    <location>
        <position position="188"/>
    </location>
    <ligand>
        <name>a divalent metal cation</name>
        <dbReference type="ChEBI" id="CHEBI:60240"/>
        <label>1</label>
    </ligand>
</feature>
<evidence type="ECO:0000256" key="4">
    <source>
        <dbReference type="ARBA" id="ARBA00022801"/>
    </source>
</evidence>
<reference evidence="8 9" key="1">
    <citation type="submission" date="2023-10" db="EMBL/GenBank/DDBJ databases">
        <title>Genomes of two closely related lineages of the louse Polyplax serrata with different host specificities.</title>
        <authorList>
            <person name="Martinu J."/>
            <person name="Tarabai H."/>
            <person name="Stefka J."/>
            <person name="Hypsa V."/>
        </authorList>
    </citation>
    <scope>NUCLEOTIDE SEQUENCE [LARGE SCALE GENOMIC DNA]</scope>
    <source>
        <strain evidence="8">HR10_N</strain>
    </source>
</reference>
<comment type="catalytic activity">
    <reaction evidence="5 6">
        <text>Release of N-terminal amino acids, preferentially methionine, from peptides and arylamides.</text>
        <dbReference type="EC" id="3.4.11.18"/>
    </reaction>
</comment>
<keyword evidence="1 5" id="KW-0031">Aminopeptidase</keyword>
<feature type="domain" description="Peptidase M24" evidence="7">
    <location>
        <begin position="95"/>
        <end position="319"/>
    </location>
</feature>
<keyword evidence="4 5" id="KW-0378">Hydrolase</keyword>
<feature type="binding site" evidence="5">
    <location>
        <position position="283"/>
    </location>
    <ligand>
        <name>a divalent metal cation</name>
        <dbReference type="ChEBI" id="CHEBI:60240"/>
        <label>2</label>
        <note>catalytic</note>
    </ligand>
</feature>
<evidence type="ECO:0000256" key="6">
    <source>
        <dbReference type="RuleBase" id="RU003653"/>
    </source>
</evidence>
<dbReference type="InterPro" id="IPR001714">
    <property type="entry name" value="Pept_M24_MAP"/>
</dbReference>
<dbReference type="PANTHER" id="PTHR43330">
    <property type="entry name" value="METHIONINE AMINOPEPTIDASE"/>
    <property type="match status" value="1"/>
</dbReference>
<feature type="binding site" evidence="5">
    <location>
        <position position="160"/>
    </location>
    <ligand>
        <name>substrate</name>
    </ligand>
</feature>
<gene>
    <name evidence="8" type="ORF">RUM43_012110</name>
</gene>
<feature type="binding site" evidence="5">
    <location>
        <position position="314"/>
    </location>
    <ligand>
        <name>a divalent metal cation</name>
        <dbReference type="ChEBI" id="CHEBI:60240"/>
        <label>2</label>
        <note>catalytic</note>
    </ligand>
</feature>
<keyword evidence="3 5" id="KW-0479">Metal-binding</keyword>
<dbReference type="GO" id="GO:0070006">
    <property type="term" value="F:metalloaminopeptidase activity"/>
    <property type="evidence" value="ECO:0007669"/>
    <property type="project" value="UniProtKB-UniRule"/>
</dbReference>
<comment type="function">
    <text evidence="6">Cotranslationally removes the N-terminal methionine from nascent proteins. The N-terminal methionine is often cleaved when the second residue in the primary sequence is small and uncharged (Met-Ala-, Cys, Gly, Pro, Ser, Thr, or Val).</text>
</comment>
<dbReference type="GO" id="GO:0004239">
    <property type="term" value="F:initiator methionyl aminopeptidase activity"/>
    <property type="evidence" value="ECO:0007669"/>
    <property type="project" value="UniProtKB-UniRule"/>
</dbReference>
<protein>
    <recommendedName>
        <fullName evidence="6">Methionine aminopeptidase</fullName>
        <ecNumber evidence="6">3.4.11.18</ecNumber>
    </recommendedName>
</protein>